<reference evidence="2 3" key="1">
    <citation type="submission" date="2018-06" db="EMBL/GenBank/DDBJ databases">
        <title>Genome Sequence of the Brown Rot Fungal Pathogen Monilinia fructigena.</title>
        <authorList>
            <person name="Landi L."/>
            <person name="De Miccolis Angelini R.M."/>
            <person name="Pollastro S."/>
            <person name="Abate D."/>
            <person name="Faretra F."/>
            <person name="Romanazzi G."/>
        </authorList>
    </citation>
    <scope>NUCLEOTIDE SEQUENCE [LARGE SCALE GENOMIC DNA]</scope>
    <source>
        <strain evidence="2 3">Mfrg269</strain>
    </source>
</reference>
<evidence type="ECO:0000256" key="1">
    <source>
        <dbReference type="SAM" id="MobiDB-lite"/>
    </source>
</evidence>
<feature type="compositionally biased region" description="Polar residues" evidence="1">
    <location>
        <begin position="36"/>
        <end position="52"/>
    </location>
</feature>
<dbReference type="PANTHER" id="PTHR34693:SF1">
    <property type="entry name" value="PROTEIN PAR32"/>
    <property type="match status" value="1"/>
</dbReference>
<organism evidence="2 3">
    <name type="scientific">Monilinia fructigena</name>
    <dbReference type="NCBI Taxonomy" id="38457"/>
    <lineage>
        <taxon>Eukaryota</taxon>
        <taxon>Fungi</taxon>
        <taxon>Dikarya</taxon>
        <taxon>Ascomycota</taxon>
        <taxon>Pezizomycotina</taxon>
        <taxon>Leotiomycetes</taxon>
        <taxon>Helotiales</taxon>
        <taxon>Sclerotiniaceae</taxon>
        <taxon>Monilinia</taxon>
    </lineage>
</organism>
<proteinExistence type="predicted"/>
<dbReference type="OrthoDB" id="3063476at2759"/>
<dbReference type="EMBL" id="QKRW01000020">
    <property type="protein sequence ID" value="RAL63225.1"/>
    <property type="molecule type" value="Genomic_DNA"/>
</dbReference>
<dbReference type="Proteomes" id="UP000249056">
    <property type="component" value="Unassembled WGS sequence"/>
</dbReference>
<sequence length="146" mass="15572">MAALPQFLAEEEVRRASCSSIRPANLSHGRGGAGNIGTSPTTRSLSLLNTPTLKGDVYTTGRGGSGNMTKNTDPESARRAQDVVGWASNISIPTEAEIAAARNDVKRDSAIEDELEYSTPDFTQHETEKGLADKGKAWLKEKIGKA</sequence>
<dbReference type="AlphaFoldDB" id="A0A395ISD4"/>
<evidence type="ECO:0000313" key="2">
    <source>
        <dbReference type="EMBL" id="RAL63225.1"/>
    </source>
</evidence>
<gene>
    <name evidence="2" type="ORF">DID88_004303</name>
</gene>
<keyword evidence="3" id="KW-1185">Reference proteome</keyword>
<dbReference type="InterPro" id="IPR053203">
    <property type="entry name" value="Cisplatin_resist-associated"/>
</dbReference>
<feature type="region of interest" description="Disordered" evidence="1">
    <location>
        <begin position="22"/>
        <end position="80"/>
    </location>
</feature>
<dbReference type="InterPro" id="IPR022024">
    <property type="entry name" value="DUF3602"/>
</dbReference>
<dbReference type="PANTHER" id="PTHR34693">
    <property type="entry name" value="PROTEIN PAR32"/>
    <property type="match status" value="1"/>
</dbReference>
<dbReference type="Pfam" id="PF12223">
    <property type="entry name" value="DUF3602"/>
    <property type="match status" value="1"/>
</dbReference>
<name>A0A395ISD4_9HELO</name>
<accession>A0A395ISD4</accession>
<comment type="caution">
    <text evidence="2">The sequence shown here is derived from an EMBL/GenBank/DDBJ whole genome shotgun (WGS) entry which is preliminary data.</text>
</comment>
<protein>
    <submittedName>
        <fullName evidence="2">Uncharacterized protein</fullName>
    </submittedName>
</protein>
<evidence type="ECO:0000313" key="3">
    <source>
        <dbReference type="Proteomes" id="UP000249056"/>
    </source>
</evidence>